<dbReference type="RefSeq" id="WP_379931830.1">
    <property type="nucleotide sequence ID" value="NZ_JBHTHY010000003.1"/>
</dbReference>
<dbReference type="Proteomes" id="UP001597012">
    <property type="component" value="Unassembled WGS sequence"/>
</dbReference>
<dbReference type="EC" id="1.-.-.-" evidence="1"/>
<dbReference type="PROSITE" id="PS51257">
    <property type="entry name" value="PROKAR_LIPOPROTEIN"/>
    <property type="match status" value="1"/>
</dbReference>
<comment type="caution">
    <text evidence="1">The sequence shown here is derived from an EMBL/GenBank/DDBJ whole genome shotgun (WGS) entry which is preliminary data.</text>
</comment>
<dbReference type="EMBL" id="JBHTHY010000003">
    <property type="protein sequence ID" value="MFD0796153.1"/>
    <property type="molecule type" value="Genomic_DNA"/>
</dbReference>
<dbReference type="Pfam" id="PF13618">
    <property type="entry name" value="Gluconate_2-dh3"/>
    <property type="match status" value="1"/>
</dbReference>
<evidence type="ECO:0000313" key="1">
    <source>
        <dbReference type="EMBL" id="MFD0796153.1"/>
    </source>
</evidence>
<dbReference type="InterPro" id="IPR027056">
    <property type="entry name" value="Gluconate_2DH_su3"/>
</dbReference>
<protein>
    <submittedName>
        <fullName evidence="1">Gluconate 2-dehydrogenase subunit 3 family protein</fullName>
        <ecNumber evidence="1">1.-.-.-</ecNumber>
    </submittedName>
</protein>
<accession>A0ABW3B077</accession>
<evidence type="ECO:0000313" key="2">
    <source>
        <dbReference type="Proteomes" id="UP001597012"/>
    </source>
</evidence>
<proteinExistence type="predicted"/>
<dbReference type="GO" id="GO:0016491">
    <property type="term" value="F:oxidoreductase activity"/>
    <property type="evidence" value="ECO:0007669"/>
    <property type="project" value="UniProtKB-KW"/>
</dbReference>
<gene>
    <name evidence="1" type="ORF">ACFQZJ_01675</name>
</gene>
<name>A0ABW3B077_9FLAO</name>
<organism evidence="1 2">
    <name type="scientific">Maribacter chungangensis</name>
    <dbReference type="NCBI Taxonomy" id="1069117"/>
    <lineage>
        <taxon>Bacteria</taxon>
        <taxon>Pseudomonadati</taxon>
        <taxon>Bacteroidota</taxon>
        <taxon>Flavobacteriia</taxon>
        <taxon>Flavobacteriales</taxon>
        <taxon>Flavobacteriaceae</taxon>
        <taxon>Maribacter</taxon>
    </lineage>
</organism>
<sequence length="191" mass="21152">MKRKTFIHRLTLGTGGLLAVPSLSLMQGCEYRPTPRTTLSEADIPLLDEIGEAIIPTTADSPGAKAVNIGAYMLLMYQDCMPAEEQGIFLEGLNDLDARAAKTFSSAFESAKAEDKLALLQTLQVEAEAYYEEREGQEKIPPHYFQQLKSLTLSGYFTSEIGMTQAREYLPLPGKFEACIQYEKGTKVWAT</sequence>
<keyword evidence="2" id="KW-1185">Reference proteome</keyword>
<keyword evidence="1" id="KW-0560">Oxidoreductase</keyword>
<reference evidence="2" key="1">
    <citation type="journal article" date="2019" name="Int. J. Syst. Evol. Microbiol.">
        <title>The Global Catalogue of Microorganisms (GCM) 10K type strain sequencing project: providing services to taxonomists for standard genome sequencing and annotation.</title>
        <authorList>
            <consortium name="The Broad Institute Genomics Platform"/>
            <consortium name="The Broad Institute Genome Sequencing Center for Infectious Disease"/>
            <person name="Wu L."/>
            <person name="Ma J."/>
        </authorList>
    </citation>
    <scope>NUCLEOTIDE SEQUENCE [LARGE SCALE GENOMIC DNA]</scope>
    <source>
        <strain evidence="2">CCUG 61948</strain>
    </source>
</reference>